<dbReference type="InterPro" id="IPR003594">
    <property type="entry name" value="HATPase_dom"/>
</dbReference>
<dbReference type="PROSITE" id="PS50110">
    <property type="entry name" value="RESPONSE_REGULATORY"/>
    <property type="match status" value="1"/>
</dbReference>
<evidence type="ECO:0000256" key="7">
    <source>
        <dbReference type="ARBA" id="ARBA00022777"/>
    </source>
</evidence>
<feature type="transmembrane region" description="Helical" evidence="11">
    <location>
        <begin position="115"/>
        <end position="139"/>
    </location>
</feature>
<sequence>MQKVLVTLMAFCTYFLLVQFGHLFTIPFGFASPIWPVSGVILGLYLRFGAPVLIGAFASALISFHQDSFIAALPFYVISWLSVISVLQFMLAKLLAQRFCVLPINTHLPSEIVKFLLLTGPVAVLITSLMSIFTLAFSVPIETEVLLYIGAVKWIGDFMSIVFITPVILFVTTNSFVKKARHSAASTLASLFSLSLISVIFLLSNQSFQQKKMQQFVNATEPFIDHVEYVQNSIKQNLHALDGLYQASESVTRDEFRLFSENIKNPNIEIQGIGWLPLIHHSERQAFEKSLSELNFPVSTIQALTQSGFSVAPKQPLYMPIFFIEPIEQNKSALGLDVASHPIVKASVDKAISIRSYVISPLLSLVQQQDKFSGVVVYYPIYKQINSANKQQFIGLVEVVFELDLLLSNYYRQAEIKHFSFSFTYGKDNSFTHQDFNPEAIFTHSAELALFDKHGKLYFTSSASFERELTDWFSLSMMLVGCLLGVICVMFVFFIITFNHSLSRKVKESTAKLTSKNEELMMANQAKNLFLANISHEYRTPLNAIIGFAEIAQRETHDMNTKEYLAKIRHSSDVLLNIVNDVLDISKIQAGELKLEQRPFQPSVVTLSVIEMLLDKAKEKSICLEHSFSPEFSLWVSGDETRFKQTFINLLNNAIKFTHQGRISIKGEAQKIADNTCKLTIVVADTGIGISDENQQRIFTPFAQAEASTTRQFGGTGIGLSIVKQLCLMMDGDIHVTSQLGEGSTFTVNLKLPCVQAPEKSLASNDVTFQAAHILVVEDNKINQLIVKKQLAPLGVSCVFANDGEQALSYLSTACPDLILMDLQMPNMDGFTASAIIKKNPSWQQIPIVILSASVGKQDKAKAAELGINDFIHKPFQQADLITILSKYLRQSEVANPSLNIEQESIN</sequence>
<feature type="transmembrane region" description="Helical" evidence="11">
    <location>
        <begin position="145"/>
        <end position="171"/>
    </location>
</feature>
<dbReference type="Gene3D" id="1.10.287.130">
    <property type="match status" value="1"/>
</dbReference>
<evidence type="ECO:0000256" key="6">
    <source>
        <dbReference type="ARBA" id="ARBA00022692"/>
    </source>
</evidence>
<dbReference type="InterPro" id="IPR003661">
    <property type="entry name" value="HisK_dim/P_dom"/>
</dbReference>
<dbReference type="InterPro" id="IPR011006">
    <property type="entry name" value="CheY-like_superfamily"/>
</dbReference>
<evidence type="ECO:0000313" key="16">
    <source>
        <dbReference type="Proteomes" id="UP001157186"/>
    </source>
</evidence>
<feature type="domain" description="Response regulatory" evidence="13">
    <location>
        <begin position="773"/>
        <end position="889"/>
    </location>
</feature>
<gene>
    <name evidence="15" type="ORF">tinsulaeT_23500</name>
</gene>
<evidence type="ECO:0000256" key="4">
    <source>
        <dbReference type="ARBA" id="ARBA00022553"/>
    </source>
</evidence>
<evidence type="ECO:0000313" key="15">
    <source>
        <dbReference type="EMBL" id="GLX79010.1"/>
    </source>
</evidence>
<keyword evidence="8 11" id="KW-1133">Transmembrane helix</keyword>
<dbReference type="Pfam" id="PF02518">
    <property type="entry name" value="HATPase_c"/>
    <property type="match status" value="1"/>
</dbReference>
<dbReference type="CDD" id="cd17546">
    <property type="entry name" value="REC_hyHK_CKI1_RcsC-like"/>
    <property type="match status" value="1"/>
</dbReference>
<evidence type="ECO:0000256" key="5">
    <source>
        <dbReference type="ARBA" id="ARBA00022679"/>
    </source>
</evidence>
<comment type="catalytic activity">
    <reaction evidence="1">
        <text>ATP + protein L-histidine = ADP + protein N-phospho-L-histidine.</text>
        <dbReference type="EC" id="2.7.13.3"/>
    </reaction>
</comment>
<evidence type="ECO:0000256" key="1">
    <source>
        <dbReference type="ARBA" id="ARBA00000085"/>
    </source>
</evidence>
<feature type="transmembrane region" description="Helical" evidence="11">
    <location>
        <begin position="472"/>
        <end position="498"/>
    </location>
</feature>
<evidence type="ECO:0000256" key="3">
    <source>
        <dbReference type="ARBA" id="ARBA00012438"/>
    </source>
</evidence>
<feature type="domain" description="CHASE" evidence="14">
    <location>
        <begin position="247"/>
        <end position="413"/>
    </location>
</feature>
<organism evidence="15 16">
    <name type="scientific">Thalassotalea insulae</name>
    <dbReference type="NCBI Taxonomy" id="2056778"/>
    <lineage>
        <taxon>Bacteria</taxon>
        <taxon>Pseudomonadati</taxon>
        <taxon>Pseudomonadota</taxon>
        <taxon>Gammaproteobacteria</taxon>
        <taxon>Alteromonadales</taxon>
        <taxon>Colwelliaceae</taxon>
        <taxon>Thalassotalea</taxon>
    </lineage>
</organism>
<dbReference type="InterPro" id="IPR006189">
    <property type="entry name" value="CHASE_dom"/>
</dbReference>
<dbReference type="SMART" id="SM01079">
    <property type="entry name" value="CHASE"/>
    <property type="match status" value="1"/>
</dbReference>
<evidence type="ECO:0000256" key="9">
    <source>
        <dbReference type="ARBA" id="ARBA00023136"/>
    </source>
</evidence>
<keyword evidence="16" id="KW-1185">Reference proteome</keyword>
<dbReference type="CDD" id="cd16922">
    <property type="entry name" value="HATPase_EvgS-ArcB-TorS-like"/>
    <property type="match status" value="1"/>
</dbReference>
<keyword evidence="7" id="KW-0418">Kinase</keyword>
<dbReference type="PROSITE" id="PS50109">
    <property type="entry name" value="HIS_KIN"/>
    <property type="match status" value="1"/>
</dbReference>
<dbReference type="RefSeq" id="WP_284244893.1">
    <property type="nucleotide sequence ID" value="NZ_BSST01000001.1"/>
</dbReference>
<dbReference type="Gene3D" id="3.40.50.2300">
    <property type="match status" value="1"/>
</dbReference>
<dbReference type="Gene3D" id="3.30.565.10">
    <property type="entry name" value="Histidine kinase-like ATPase, C-terminal domain"/>
    <property type="match status" value="1"/>
</dbReference>
<feature type="transmembrane region" description="Helical" evidence="11">
    <location>
        <begin position="42"/>
        <end position="64"/>
    </location>
</feature>
<dbReference type="EMBL" id="BSST01000001">
    <property type="protein sequence ID" value="GLX79010.1"/>
    <property type="molecule type" value="Genomic_DNA"/>
</dbReference>
<dbReference type="SUPFAM" id="SSF52172">
    <property type="entry name" value="CheY-like"/>
    <property type="match status" value="1"/>
</dbReference>
<dbReference type="InterPro" id="IPR036890">
    <property type="entry name" value="HATPase_C_sf"/>
</dbReference>
<proteinExistence type="predicted"/>
<dbReference type="PRINTS" id="PR00344">
    <property type="entry name" value="BCTRLSENSOR"/>
</dbReference>
<reference evidence="15 16" key="1">
    <citation type="submission" date="2023-03" db="EMBL/GenBank/DDBJ databases">
        <title>Draft genome sequence of Thalassotalea insulae KCTC 62186T.</title>
        <authorList>
            <person name="Sawabe T."/>
        </authorList>
    </citation>
    <scope>NUCLEOTIDE SEQUENCE [LARGE SCALE GENOMIC DNA]</scope>
    <source>
        <strain evidence="15 16">KCTC 62186</strain>
    </source>
</reference>
<feature type="modified residue" description="4-aspartylphosphate" evidence="10">
    <location>
        <position position="822"/>
    </location>
</feature>
<dbReference type="SMART" id="SM00387">
    <property type="entry name" value="HATPase_c"/>
    <property type="match status" value="1"/>
</dbReference>
<dbReference type="InterPro" id="IPR042240">
    <property type="entry name" value="CHASE_sf"/>
</dbReference>
<comment type="caution">
    <text evidence="15">The sequence shown here is derived from an EMBL/GenBank/DDBJ whole genome shotgun (WGS) entry which is preliminary data.</text>
</comment>
<dbReference type="InterPro" id="IPR001789">
    <property type="entry name" value="Sig_transdc_resp-reg_receiver"/>
</dbReference>
<keyword evidence="5" id="KW-0808">Transferase</keyword>
<keyword evidence="4 10" id="KW-0597">Phosphoprotein</keyword>
<dbReference type="SMART" id="SM00448">
    <property type="entry name" value="REC"/>
    <property type="match status" value="1"/>
</dbReference>
<dbReference type="PROSITE" id="PS50839">
    <property type="entry name" value="CHASE"/>
    <property type="match status" value="1"/>
</dbReference>
<keyword evidence="6 11" id="KW-0812">Transmembrane</keyword>
<dbReference type="InterPro" id="IPR004358">
    <property type="entry name" value="Sig_transdc_His_kin-like_C"/>
</dbReference>
<evidence type="ECO:0000256" key="2">
    <source>
        <dbReference type="ARBA" id="ARBA00004370"/>
    </source>
</evidence>
<dbReference type="SUPFAM" id="SSF55874">
    <property type="entry name" value="ATPase domain of HSP90 chaperone/DNA topoisomerase II/histidine kinase"/>
    <property type="match status" value="1"/>
</dbReference>
<dbReference type="Pfam" id="PF03924">
    <property type="entry name" value="CHASE"/>
    <property type="match status" value="1"/>
</dbReference>
<dbReference type="Pfam" id="PF00512">
    <property type="entry name" value="HisKA"/>
    <property type="match status" value="1"/>
</dbReference>
<protein>
    <recommendedName>
        <fullName evidence="3">histidine kinase</fullName>
        <ecNumber evidence="3">2.7.13.3</ecNumber>
    </recommendedName>
</protein>
<dbReference type="InterPro" id="IPR036097">
    <property type="entry name" value="HisK_dim/P_sf"/>
</dbReference>
<dbReference type="SMART" id="SM00388">
    <property type="entry name" value="HisKA"/>
    <property type="match status" value="1"/>
</dbReference>
<dbReference type="EC" id="2.7.13.3" evidence="3"/>
<dbReference type="CDD" id="cd00082">
    <property type="entry name" value="HisKA"/>
    <property type="match status" value="1"/>
</dbReference>
<dbReference type="PANTHER" id="PTHR43047">
    <property type="entry name" value="TWO-COMPONENT HISTIDINE PROTEIN KINASE"/>
    <property type="match status" value="1"/>
</dbReference>
<name>A0ABQ6GWB5_9GAMM</name>
<feature type="transmembrane region" description="Helical" evidence="11">
    <location>
        <begin position="70"/>
        <end position="95"/>
    </location>
</feature>
<feature type="transmembrane region" description="Helical" evidence="11">
    <location>
        <begin position="183"/>
        <end position="203"/>
    </location>
</feature>
<evidence type="ECO:0000259" key="14">
    <source>
        <dbReference type="PROSITE" id="PS50839"/>
    </source>
</evidence>
<comment type="subcellular location">
    <subcellularLocation>
        <location evidence="2">Membrane</location>
    </subcellularLocation>
</comment>
<evidence type="ECO:0000256" key="10">
    <source>
        <dbReference type="PROSITE-ProRule" id="PRU00169"/>
    </source>
</evidence>
<evidence type="ECO:0000259" key="12">
    <source>
        <dbReference type="PROSITE" id="PS50109"/>
    </source>
</evidence>
<feature type="domain" description="Histidine kinase" evidence="12">
    <location>
        <begin position="533"/>
        <end position="754"/>
    </location>
</feature>
<evidence type="ECO:0000256" key="8">
    <source>
        <dbReference type="ARBA" id="ARBA00022989"/>
    </source>
</evidence>
<dbReference type="InterPro" id="IPR005467">
    <property type="entry name" value="His_kinase_dom"/>
</dbReference>
<dbReference type="PANTHER" id="PTHR43047:SF64">
    <property type="entry name" value="HISTIDINE KINASE CONTAINING CHEY-HOMOLOGOUS RECEIVER DOMAIN AND PAS DOMAIN-RELATED"/>
    <property type="match status" value="1"/>
</dbReference>
<keyword evidence="9 11" id="KW-0472">Membrane</keyword>
<accession>A0ABQ6GWB5</accession>
<evidence type="ECO:0000256" key="11">
    <source>
        <dbReference type="SAM" id="Phobius"/>
    </source>
</evidence>
<feature type="transmembrane region" description="Helical" evidence="11">
    <location>
        <begin position="6"/>
        <end position="30"/>
    </location>
</feature>
<dbReference type="Pfam" id="PF00072">
    <property type="entry name" value="Response_reg"/>
    <property type="match status" value="1"/>
</dbReference>
<evidence type="ECO:0000259" key="13">
    <source>
        <dbReference type="PROSITE" id="PS50110"/>
    </source>
</evidence>
<dbReference type="Gene3D" id="3.30.450.350">
    <property type="entry name" value="CHASE domain"/>
    <property type="match status" value="1"/>
</dbReference>
<dbReference type="Proteomes" id="UP001157186">
    <property type="component" value="Unassembled WGS sequence"/>
</dbReference>
<dbReference type="SUPFAM" id="SSF47384">
    <property type="entry name" value="Homodimeric domain of signal transducing histidine kinase"/>
    <property type="match status" value="1"/>
</dbReference>